<gene>
    <name evidence="1" type="ORF">EVA_05927</name>
</gene>
<protein>
    <submittedName>
        <fullName evidence="1">Uncharacterized protein</fullName>
    </submittedName>
</protein>
<reference evidence="1" key="1">
    <citation type="journal article" date="2012" name="PLoS ONE">
        <title>Gene sets for utilization of primary and secondary nutrition supplies in the distal gut of endangered iberian lynx.</title>
        <authorList>
            <person name="Alcaide M."/>
            <person name="Messina E."/>
            <person name="Richter M."/>
            <person name="Bargiela R."/>
            <person name="Peplies J."/>
            <person name="Huws S.A."/>
            <person name="Newbold C.J."/>
            <person name="Golyshin P.N."/>
            <person name="Simon M.A."/>
            <person name="Lopez G."/>
            <person name="Yakimov M.M."/>
            <person name="Ferrer M."/>
        </authorList>
    </citation>
    <scope>NUCLEOTIDE SEQUENCE</scope>
</reference>
<evidence type="ECO:0000313" key="1">
    <source>
        <dbReference type="EMBL" id="EJX05965.1"/>
    </source>
</evidence>
<accession>J9GYM6</accession>
<proteinExistence type="predicted"/>
<name>J9GYM6_9ZZZZ</name>
<dbReference type="AlphaFoldDB" id="J9GYM6"/>
<sequence>MVYCRCCHLLASPTKYGVVPVLIHHEHQEAPVLE</sequence>
<organism evidence="1">
    <name type="scientific">gut metagenome</name>
    <dbReference type="NCBI Taxonomy" id="749906"/>
    <lineage>
        <taxon>unclassified sequences</taxon>
        <taxon>metagenomes</taxon>
        <taxon>organismal metagenomes</taxon>
    </lineage>
</organism>
<comment type="caution">
    <text evidence="1">The sequence shown here is derived from an EMBL/GenBank/DDBJ whole genome shotgun (WGS) entry which is preliminary data.</text>
</comment>
<dbReference type="EMBL" id="AMCI01001312">
    <property type="protein sequence ID" value="EJX05965.1"/>
    <property type="molecule type" value="Genomic_DNA"/>
</dbReference>